<dbReference type="Pfam" id="PF05299">
    <property type="entry name" value="Peptidase_M61"/>
    <property type="match status" value="1"/>
</dbReference>
<name>A0A4Q1JZI5_9GAMM</name>
<dbReference type="OrthoDB" id="9778516at2"/>
<dbReference type="InterPro" id="IPR024191">
    <property type="entry name" value="Peptidase_M61"/>
</dbReference>
<dbReference type="InterPro" id="IPR036034">
    <property type="entry name" value="PDZ_sf"/>
</dbReference>
<dbReference type="RefSeq" id="WP_129469734.1">
    <property type="nucleotide sequence ID" value="NZ_SAWZ01000001.1"/>
</dbReference>
<feature type="domain" description="PDZ" evidence="2">
    <location>
        <begin position="512"/>
        <end position="594"/>
    </location>
</feature>
<dbReference type="SMART" id="SM00228">
    <property type="entry name" value="PDZ"/>
    <property type="match status" value="1"/>
</dbReference>
<organism evidence="3 4">
    <name type="scientific">Pseudoxanthomonas composti</name>
    <dbReference type="NCBI Taxonomy" id="2137479"/>
    <lineage>
        <taxon>Bacteria</taxon>
        <taxon>Pseudomonadati</taxon>
        <taxon>Pseudomonadota</taxon>
        <taxon>Gammaproteobacteria</taxon>
        <taxon>Lysobacterales</taxon>
        <taxon>Lysobacteraceae</taxon>
        <taxon>Pseudoxanthomonas</taxon>
    </lineage>
</organism>
<dbReference type="Gene3D" id="1.10.390.10">
    <property type="entry name" value="Neutral Protease Domain 2"/>
    <property type="match status" value="1"/>
</dbReference>
<sequence length="629" mass="70173">MKMRVLAAAVLLWTTTQASAQTSQTPAPKDVDYPGTVKLEVDATDTLRRVFRVRETIPVQPGPVTLLYPEWIPGNHRPSGQIEKLAGLVITANGKRLEWTRDQYDVYAFKVEVPQGVTELVAEFQYLSPLAPAQGRVVMTPSMLNLQWNLTTLYPAGYYASRIPVQATVKLPAGWSYATALETDSKQGDTVNFRTLNFEHLQDSPMFAGRYYKRVDLDPGAKQPIHLNLFADEAKSLEAKPEQIKAHAALVEQADKLYGARHYDHYEFLLALTSQLGGIGLEHHRSSENSGATGYFTDWDKTWSGRDLLAHEYNHSWNGKFRRGKDLATPNFNVPMGDSLLWLYEGQTQFYGNVLAARSGLWTKEQALTSLALTAATYDKGRPGLSWRALQDTTNDPTINQRKPQPYRNWQLSEDYYSGGLMVWLEADAKLRELSEGKRSLDDFAKAFFGMDNGRWTVKPYDFEEVVATLNGIAAYDWSTFLRSRVDGHDPLTGGLEASGWKLVYNDKPNDAVKAAETRGKSAMLTYSLGLMAGGDGEVGDVLWDGPAFKAGVAPGMKIVAVNGMEYSSDALKDAVTAAKGTTTPIELLVKRWNRYDTFRIDYHEGLKYPSLQRIEGKPDTLSLLLKAK</sequence>
<accession>A0A4Q1JZI5</accession>
<dbReference type="InterPro" id="IPR040756">
    <property type="entry name" value="Peptidase_M61_N"/>
</dbReference>
<keyword evidence="4" id="KW-1185">Reference proteome</keyword>
<reference evidence="3 4" key="1">
    <citation type="submission" date="2019-01" db="EMBL/GenBank/DDBJ databases">
        <title>Pseudoxanthomonas composti sp. nov., isolated from compost.</title>
        <authorList>
            <person name="Yang G."/>
        </authorList>
    </citation>
    <scope>NUCLEOTIDE SEQUENCE [LARGE SCALE GENOMIC DNA]</scope>
    <source>
        <strain evidence="3 4">GSS15</strain>
    </source>
</reference>
<comment type="caution">
    <text evidence="3">The sequence shown here is derived from an EMBL/GenBank/DDBJ whole genome shotgun (WGS) entry which is preliminary data.</text>
</comment>
<gene>
    <name evidence="3" type="ORF">EPA99_00355</name>
</gene>
<evidence type="ECO:0000259" key="2">
    <source>
        <dbReference type="PROSITE" id="PS50106"/>
    </source>
</evidence>
<dbReference type="Proteomes" id="UP000289784">
    <property type="component" value="Unassembled WGS sequence"/>
</dbReference>
<dbReference type="EMBL" id="SAWZ01000001">
    <property type="protein sequence ID" value="RXR08843.1"/>
    <property type="molecule type" value="Genomic_DNA"/>
</dbReference>
<dbReference type="InterPro" id="IPR001478">
    <property type="entry name" value="PDZ"/>
</dbReference>
<dbReference type="InterPro" id="IPR027268">
    <property type="entry name" value="Peptidase_M4/M1_CTD_sf"/>
</dbReference>
<dbReference type="PROSITE" id="PS50106">
    <property type="entry name" value="PDZ"/>
    <property type="match status" value="1"/>
</dbReference>
<dbReference type="PIRSF" id="PIRSF016493">
    <property type="entry name" value="Glycyl_aminpptds"/>
    <property type="match status" value="1"/>
</dbReference>
<dbReference type="Gene3D" id="2.60.40.3650">
    <property type="match status" value="1"/>
</dbReference>
<evidence type="ECO:0000256" key="1">
    <source>
        <dbReference type="SAM" id="SignalP"/>
    </source>
</evidence>
<proteinExistence type="predicted"/>
<protein>
    <submittedName>
        <fullName evidence="3">M61 family peptidase</fullName>
    </submittedName>
</protein>
<evidence type="ECO:0000313" key="3">
    <source>
        <dbReference type="EMBL" id="RXR08843.1"/>
    </source>
</evidence>
<dbReference type="SUPFAM" id="SSF50156">
    <property type="entry name" value="PDZ domain-like"/>
    <property type="match status" value="1"/>
</dbReference>
<keyword evidence="1" id="KW-0732">Signal</keyword>
<dbReference type="AlphaFoldDB" id="A0A4Q1JZI5"/>
<feature type="chain" id="PRO_5020305592" evidence="1">
    <location>
        <begin position="21"/>
        <end position="629"/>
    </location>
</feature>
<evidence type="ECO:0000313" key="4">
    <source>
        <dbReference type="Proteomes" id="UP000289784"/>
    </source>
</evidence>
<feature type="signal peptide" evidence="1">
    <location>
        <begin position="1"/>
        <end position="20"/>
    </location>
</feature>
<dbReference type="Gene3D" id="2.30.42.10">
    <property type="match status" value="1"/>
</dbReference>
<dbReference type="InterPro" id="IPR007963">
    <property type="entry name" value="Peptidase_M61_catalytic"/>
</dbReference>
<dbReference type="Pfam" id="PF17899">
    <property type="entry name" value="Peptidase_M61_N"/>
    <property type="match status" value="1"/>
</dbReference>